<keyword evidence="5" id="KW-1185">Reference proteome</keyword>
<protein>
    <submittedName>
        <fullName evidence="4">DUF4974 domain-containing protein</fullName>
    </submittedName>
</protein>
<dbReference type="Pfam" id="PF04773">
    <property type="entry name" value="FecR"/>
    <property type="match status" value="1"/>
</dbReference>
<dbReference type="OrthoDB" id="641696at2"/>
<gene>
    <name evidence="4" type="ORF">FAM09_14060</name>
</gene>
<keyword evidence="1" id="KW-1133">Transmembrane helix</keyword>
<evidence type="ECO:0000313" key="5">
    <source>
        <dbReference type="Proteomes" id="UP000306918"/>
    </source>
</evidence>
<dbReference type="GO" id="GO:0016989">
    <property type="term" value="F:sigma factor antagonist activity"/>
    <property type="evidence" value="ECO:0007669"/>
    <property type="project" value="TreeGrafter"/>
</dbReference>
<keyword evidence="1" id="KW-0812">Transmembrane</keyword>
<dbReference type="InterPro" id="IPR012373">
    <property type="entry name" value="Ferrdict_sens_TM"/>
</dbReference>
<feature type="domain" description="FecR protein" evidence="2">
    <location>
        <begin position="177"/>
        <end position="272"/>
    </location>
</feature>
<reference evidence="4 5" key="1">
    <citation type="submission" date="2019-04" db="EMBL/GenBank/DDBJ databases">
        <title>Niastella caeni sp. nov., isolated from activated sludge.</title>
        <authorList>
            <person name="Sheng M."/>
        </authorList>
    </citation>
    <scope>NUCLEOTIDE SEQUENCE [LARGE SCALE GENOMIC DNA]</scope>
    <source>
        <strain evidence="4 5">HX-2-15</strain>
    </source>
</reference>
<dbReference type="Gene3D" id="2.60.120.1440">
    <property type="match status" value="1"/>
</dbReference>
<name>A0A4S8HXU9_9BACT</name>
<dbReference type="PANTHER" id="PTHR30273">
    <property type="entry name" value="PERIPLASMIC SIGNAL SENSOR AND SIGMA FACTOR ACTIVATOR FECR-RELATED"/>
    <property type="match status" value="1"/>
</dbReference>
<dbReference type="Pfam" id="PF16344">
    <property type="entry name" value="FecR_C"/>
    <property type="match status" value="1"/>
</dbReference>
<proteinExistence type="predicted"/>
<evidence type="ECO:0000256" key="1">
    <source>
        <dbReference type="SAM" id="Phobius"/>
    </source>
</evidence>
<evidence type="ECO:0000259" key="3">
    <source>
        <dbReference type="Pfam" id="PF16344"/>
    </source>
</evidence>
<organism evidence="4 5">
    <name type="scientific">Niastella caeni</name>
    <dbReference type="NCBI Taxonomy" id="2569763"/>
    <lineage>
        <taxon>Bacteria</taxon>
        <taxon>Pseudomonadati</taxon>
        <taxon>Bacteroidota</taxon>
        <taxon>Chitinophagia</taxon>
        <taxon>Chitinophagales</taxon>
        <taxon>Chitinophagaceae</taxon>
        <taxon>Niastella</taxon>
    </lineage>
</organism>
<dbReference type="FunFam" id="2.60.120.1440:FF:000001">
    <property type="entry name" value="Putative anti-sigma factor"/>
    <property type="match status" value="1"/>
</dbReference>
<dbReference type="RefSeq" id="WP_136577751.1">
    <property type="nucleotide sequence ID" value="NZ_STFF01000003.1"/>
</dbReference>
<dbReference type="InterPro" id="IPR032508">
    <property type="entry name" value="FecR_C"/>
</dbReference>
<sequence length="396" mass="43647">MDKHSFFSILDKYQDGTASPAEKALIEEYYRRLEKAGTIELSGEEEAALKEAMYKQIATNLEEPKATIIPITRKNYSSVAAAAVLLMVIGAGSYFWLLKKPAPPVAQTKTSNIKPQDLPPGRDAAILTLADGQTIILDSANGTISQQGGATVVNNNGKVSYANTSGNNSQPAVVYNKVSTARGNQYQLVLADGSKVWLNSASSLRFPTSFTGNRREVELDGEGYFEIAKDASKPFHVKTKTQDIEVLGTHFNVNAYSDEDATKTTLLEGSIKMKPEAGGQGSEKSVVLKPGEQAVIAANTPLSAHHSPFTINHSPDLEKVMAWKNGWFEFDETDIKMIMRQISRWYDVDIRYETKTNNEKYGGRISRNLNLSNILKMLENYGLHFKLEGKTLTVIK</sequence>
<feature type="transmembrane region" description="Helical" evidence="1">
    <location>
        <begin position="79"/>
        <end position="97"/>
    </location>
</feature>
<dbReference type="PANTHER" id="PTHR30273:SF2">
    <property type="entry name" value="PROTEIN FECR"/>
    <property type="match status" value="1"/>
</dbReference>
<dbReference type="AlphaFoldDB" id="A0A4S8HXU9"/>
<dbReference type="EMBL" id="STFF01000003">
    <property type="protein sequence ID" value="THU39619.1"/>
    <property type="molecule type" value="Genomic_DNA"/>
</dbReference>
<feature type="domain" description="Protein FecR C-terminal" evidence="3">
    <location>
        <begin position="328"/>
        <end position="394"/>
    </location>
</feature>
<evidence type="ECO:0000313" key="4">
    <source>
        <dbReference type="EMBL" id="THU39619.1"/>
    </source>
</evidence>
<dbReference type="Proteomes" id="UP000306918">
    <property type="component" value="Unassembled WGS sequence"/>
</dbReference>
<dbReference type="InterPro" id="IPR006860">
    <property type="entry name" value="FecR"/>
</dbReference>
<keyword evidence="1" id="KW-0472">Membrane</keyword>
<accession>A0A4S8HXU9</accession>
<comment type="caution">
    <text evidence="4">The sequence shown here is derived from an EMBL/GenBank/DDBJ whole genome shotgun (WGS) entry which is preliminary data.</text>
</comment>
<dbReference type="Gene3D" id="3.55.50.30">
    <property type="match status" value="1"/>
</dbReference>
<evidence type="ECO:0000259" key="2">
    <source>
        <dbReference type="Pfam" id="PF04773"/>
    </source>
</evidence>